<dbReference type="SUPFAM" id="SSF48452">
    <property type="entry name" value="TPR-like"/>
    <property type="match status" value="1"/>
</dbReference>
<dbReference type="EMBL" id="LWBO01000077">
    <property type="protein sequence ID" value="OQP40179.1"/>
    <property type="molecule type" value="Genomic_DNA"/>
</dbReference>
<feature type="chain" id="PRO_5045736463" description="DUF4919 domain-containing protein" evidence="1">
    <location>
        <begin position="19"/>
        <end position="225"/>
    </location>
</feature>
<protein>
    <recommendedName>
        <fullName evidence="4">DUF4919 domain-containing protein</fullName>
    </recommendedName>
</protein>
<evidence type="ECO:0000313" key="2">
    <source>
        <dbReference type="EMBL" id="OQP40179.1"/>
    </source>
</evidence>
<evidence type="ECO:0008006" key="4">
    <source>
        <dbReference type="Google" id="ProtNLM"/>
    </source>
</evidence>
<proteinExistence type="predicted"/>
<accession>A0ABX3NMY8</accession>
<sequence length="225" mass="25804">MKLLFTIILLVAAACGFAQDTFNYQTDFNNILAKTKDKKDKLDYNKLLTRYTALDTTLTDYEILALLIGFTDKPDYKPFDFSTDEKIWRLYDKSKYKEAIDLGQSYLKTNPFSIKALFGVAYSFQQLNHADSARSYAYQVLRIFQAMSFSGIGTWDSPMFTLGAFDGHDYINKYLNATVEQMKPDKDPNGNFLNVLSANFENGQSKVFYFIIEHATTTMGREKSK</sequence>
<dbReference type="PROSITE" id="PS51257">
    <property type="entry name" value="PROKAR_LIPOPROTEIN"/>
    <property type="match status" value="1"/>
</dbReference>
<dbReference type="Pfam" id="PF16266">
    <property type="entry name" value="DUF4919"/>
    <property type="match status" value="1"/>
</dbReference>
<comment type="caution">
    <text evidence="2">The sequence shown here is derived from an EMBL/GenBank/DDBJ whole genome shotgun (WGS) entry which is preliminary data.</text>
</comment>
<name>A0ABX3NMY8_9BACT</name>
<keyword evidence="1" id="KW-0732">Signal</keyword>
<dbReference type="RefSeq" id="WP_014217936.1">
    <property type="nucleotide sequence ID" value="NZ_LWBO01000077.1"/>
</dbReference>
<keyword evidence="3" id="KW-1185">Reference proteome</keyword>
<evidence type="ECO:0000256" key="1">
    <source>
        <dbReference type="SAM" id="SignalP"/>
    </source>
</evidence>
<dbReference type="InterPro" id="IPR032578">
    <property type="entry name" value="DUF4919"/>
</dbReference>
<feature type="signal peptide" evidence="1">
    <location>
        <begin position="1"/>
        <end position="18"/>
    </location>
</feature>
<reference evidence="2 3" key="1">
    <citation type="submission" date="2016-04" db="EMBL/GenBank/DDBJ databases">
        <authorList>
            <person name="Chen L."/>
            <person name="Zhuang W."/>
            <person name="Wang G."/>
        </authorList>
    </citation>
    <scope>NUCLEOTIDE SEQUENCE [LARGE SCALE GENOMIC DNA]</scope>
    <source>
        <strain evidence="3">GR20</strain>
    </source>
</reference>
<dbReference type="Gene3D" id="1.25.40.10">
    <property type="entry name" value="Tetratricopeptide repeat domain"/>
    <property type="match status" value="1"/>
</dbReference>
<dbReference type="InterPro" id="IPR011990">
    <property type="entry name" value="TPR-like_helical_dom_sf"/>
</dbReference>
<dbReference type="Proteomes" id="UP000192277">
    <property type="component" value="Unassembled WGS sequence"/>
</dbReference>
<organism evidence="2 3">
    <name type="scientific">Niastella koreensis</name>
    <dbReference type="NCBI Taxonomy" id="354356"/>
    <lineage>
        <taxon>Bacteria</taxon>
        <taxon>Pseudomonadati</taxon>
        <taxon>Bacteroidota</taxon>
        <taxon>Chitinophagia</taxon>
        <taxon>Chitinophagales</taxon>
        <taxon>Chitinophagaceae</taxon>
        <taxon>Niastella</taxon>
    </lineage>
</organism>
<evidence type="ECO:0000313" key="3">
    <source>
        <dbReference type="Proteomes" id="UP000192277"/>
    </source>
</evidence>
<gene>
    <name evidence="2" type="ORF">A4D02_14715</name>
</gene>